<name>A0A7C3W8J8_9BACT</name>
<reference evidence="2" key="1">
    <citation type="journal article" date="2020" name="mSystems">
        <title>Genome- and Community-Level Interaction Insights into Carbon Utilization and Element Cycling Functions of Hydrothermarchaeota in Hydrothermal Sediment.</title>
        <authorList>
            <person name="Zhou Z."/>
            <person name="Liu Y."/>
            <person name="Xu W."/>
            <person name="Pan J."/>
            <person name="Luo Z.H."/>
            <person name="Li M."/>
        </authorList>
    </citation>
    <scope>NUCLEOTIDE SEQUENCE [LARGE SCALE GENOMIC DNA]</scope>
    <source>
        <strain evidence="2">SpSt-413</strain>
    </source>
</reference>
<dbReference type="Pfam" id="PF14361">
    <property type="entry name" value="RsbRD_N"/>
    <property type="match status" value="1"/>
</dbReference>
<organism evidence="2">
    <name type="scientific">Fundidesulfovibrio putealis</name>
    <dbReference type="NCBI Taxonomy" id="270496"/>
    <lineage>
        <taxon>Bacteria</taxon>
        <taxon>Pseudomonadati</taxon>
        <taxon>Thermodesulfobacteriota</taxon>
        <taxon>Desulfovibrionia</taxon>
        <taxon>Desulfovibrionales</taxon>
        <taxon>Desulfovibrionaceae</taxon>
        <taxon>Fundidesulfovibrio</taxon>
    </lineage>
</organism>
<evidence type="ECO:0000313" key="2">
    <source>
        <dbReference type="EMBL" id="HGG91900.1"/>
    </source>
</evidence>
<dbReference type="AlphaFoldDB" id="A0A7C3W8J8"/>
<comment type="caution">
    <text evidence="2">The sequence shown here is derived from an EMBL/GenBank/DDBJ whole genome shotgun (WGS) entry which is preliminary data.</text>
</comment>
<sequence>MSKVEELLAAEREAIVRDWHDLILDTYPAETAKLWKKGGDPFHNPVGQRIMLGAQAVFDYLVTRGDAAPLEKVLDFLDELIRVRAVQNFTPSQAAGFIFLLKKAIRERLWREIKAQDLWEQFIALESRIDGLALASLDLYAKCREKLFEIKVAELKREQVQLLKRAQLIVGIGEGEPAS</sequence>
<dbReference type="EMBL" id="DSRP01000209">
    <property type="protein sequence ID" value="HGG91900.1"/>
    <property type="molecule type" value="Genomic_DNA"/>
</dbReference>
<evidence type="ECO:0000259" key="1">
    <source>
        <dbReference type="Pfam" id="PF14361"/>
    </source>
</evidence>
<gene>
    <name evidence="2" type="ORF">ENR59_02980</name>
</gene>
<feature type="domain" description="RsbT co-antagonist protein RsbRD N-terminal" evidence="1">
    <location>
        <begin position="13"/>
        <end position="149"/>
    </location>
</feature>
<protein>
    <recommendedName>
        <fullName evidence="1">RsbT co-antagonist protein RsbRD N-terminal domain-containing protein</fullName>
    </recommendedName>
</protein>
<accession>A0A7C3W8J8</accession>
<proteinExistence type="predicted"/>
<dbReference type="InterPro" id="IPR025751">
    <property type="entry name" value="RsbRD_N_dom"/>
</dbReference>